<evidence type="ECO:0000313" key="2">
    <source>
        <dbReference type="Proteomes" id="UP001156905"/>
    </source>
</evidence>
<evidence type="ECO:0000313" key="1">
    <source>
        <dbReference type="EMBL" id="GLR85221.1"/>
    </source>
</evidence>
<keyword evidence="2" id="KW-1185">Reference proteome</keyword>
<sequence length="127" mass="14078">MPREKLVDTVFMLSMVAKQQAGLIRRSINERAQSDFEFDPPPSGDLAAYLAEDTVSTLRHHVADVPTLLDLLSERSPAVHFTVHQRDAVSMLAALIREQRLEGILEGLRLAGLLNESSKDRHAGFSS</sequence>
<accession>A0ABQ6AYF2</accession>
<reference evidence="2" key="1">
    <citation type="journal article" date="2019" name="Int. J. Syst. Evol. Microbiol.">
        <title>The Global Catalogue of Microorganisms (GCM) 10K type strain sequencing project: providing services to taxonomists for standard genome sequencing and annotation.</title>
        <authorList>
            <consortium name="The Broad Institute Genomics Platform"/>
            <consortium name="The Broad Institute Genome Sequencing Center for Infectious Disease"/>
            <person name="Wu L."/>
            <person name="Ma J."/>
        </authorList>
    </citation>
    <scope>NUCLEOTIDE SEQUENCE [LARGE SCALE GENOMIC DNA]</scope>
    <source>
        <strain evidence="2">NBRC 102520</strain>
    </source>
</reference>
<dbReference type="Proteomes" id="UP001156905">
    <property type="component" value="Unassembled WGS sequence"/>
</dbReference>
<proteinExistence type="predicted"/>
<organism evidence="1 2">
    <name type="scientific">Bradyrhizobium iriomotense</name>
    <dbReference type="NCBI Taxonomy" id="441950"/>
    <lineage>
        <taxon>Bacteria</taxon>
        <taxon>Pseudomonadati</taxon>
        <taxon>Pseudomonadota</taxon>
        <taxon>Alphaproteobacteria</taxon>
        <taxon>Hyphomicrobiales</taxon>
        <taxon>Nitrobacteraceae</taxon>
        <taxon>Bradyrhizobium</taxon>
    </lineage>
</organism>
<dbReference type="EMBL" id="BSOW01000005">
    <property type="protein sequence ID" value="GLR85221.1"/>
    <property type="molecule type" value="Genomic_DNA"/>
</dbReference>
<name>A0ABQ6AYF2_9BRAD</name>
<protein>
    <submittedName>
        <fullName evidence="1">Uncharacterized protein</fullName>
    </submittedName>
</protein>
<comment type="caution">
    <text evidence="1">The sequence shown here is derived from an EMBL/GenBank/DDBJ whole genome shotgun (WGS) entry which is preliminary data.</text>
</comment>
<gene>
    <name evidence="1" type="ORF">GCM10007857_19310</name>
</gene>